<evidence type="ECO:0000313" key="2">
    <source>
        <dbReference type="EMBL" id="QJB69938.1"/>
    </source>
</evidence>
<dbReference type="KEGG" id="phao:HF685_12115"/>
<dbReference type="AlphaFoldDB" id="A0A6H2DP16"/>
<dbReference type="InterPro" id="IPR050228">
    <property type="entry name" value="Carboxylesterase_BioH"/>
</dbReference>
<dbReference type="EMBL" id="CP051217">
    <property type="protein sequence ID" value="QJB69938.1"/>
    <property type="molecule type" value="Genomic_DNA"/>
</dbReference>
<proteinExistence type="predicted"/>
<evidence type="ECO:0000259" key="1">
    <source>
        <dbReference type="Pfam" id="PF12697"/>
    </source>
</evidence>
<reference evidence="2 3" key="1">
    <citation type="submission" date="2020-04" db="EMBL/GenBank/DDBJ databases">
        <title>Genome sequence for Sphingorhabdus sp. strain M1.</title>
        <authorList>
            <person name="Park S.-J."/>
        </authorList>
    </citation>
    <scope>NUCLEOTIDE SEQUENCE [LARGE SCALE GENOMIC DNA]</scope>
    <source>
        <strain evidence="2 3">JK6</strain>
    </source>
</reference>
<keyword evidence="3" id="KW-1185">Reference proteome</keyword>
<dbReference type="PANTHER" id="PTHR43194:SF2">
    <property type="entry name" value="PEROXISOMAL MEMBRANE PROTEIN LPX1"/>
    <property type="match status" value="1"/>
</dbReference>
<protein>
    <submittedName>
        <fullName evidence="2">Alpha/beta hydrolase</fullName>
    </submittedName>
</protein>
<dbReference type="PANTHER" id="PTHR43194">
    <property type="entry name" value="HYDROLASE ALPHA/BETA FOLD FAMILY"/>
    <property type="match status" value="1"/>
</dbReference>
<keyword evidence="2" id="KW-0378">Hydrolase</keyword>
<dbReference type="InterPro" id="IPR029058">
    <property type="entry name" value="AB_hydrolase_fold"/>
</dbReference>
<name>A0A6H2DP16_9SPHN</name>
<dbReference type="InterPro" id="IPR000073">
    <property type="entry name" value="AB_hydrolase_1"/>
</dbReference>
<accession>A0A6H2DP16</accession>
<dbReference type="Pfam" id="PF12697">
    <property type="entry name" value="Abhydrolase_6"/>
    <property type="match status" value="1"/>
</dbReference>
<dbReference type="Gene3D" id="3.40.50.1820">
    <property type="entry name" value="alpha/beta hydrolase"/>
    <property type="match status" value="1"/>
</dbReference>
<evidence type="ECO:0000313" key="3">
    <source>
        <dbReference type="Proteomes" id="UP000501600"/>
    </source>
</evidence>
<gene>
    <name evidence="2" type="ORF">HF685_12115</name>
</gene>
<organism evidence="2 3">
    <name type="scientific">Parasphingorhabdus halotolerans</name>
    <dbReference type="NCBI Taxonomy" id="2725558"/>
    <lineage>
        <taxon>Bacteria</taxon>
        <taxon>Pseudomonadati</taxon>
        <taxon>Pseudomonadota</taxon>
        <taxon>Alphaproteobacteria</taxon>
        <taxon>Sphingomonadales</taxon>
        <taxon>Sphingomonadaceae</taxon>
        <taxon>Parasphingorhabdus</taxon>
    </lineage>
</organism>
<dbReference type="GO" id="GO:0016787">
    <property type="term" value="F:hydrolase activity"/>
    <property type="evidence" value="ECO:0007669"/>
    <property type="project" value="UniProtKB-KW"/>
</dbReference>
<dbReference type="Proteomes" id="UP000501600">
    <property type="component" value="Chromosome"/>
</dbReference>
<feature type="domain" description="AB hydrolase-1" evidence="1">
    <location>
        <begin position="59"/>
        <end position="315"/>
    </location>
</feature>
<dbReference type="SUPFAM" id="SSF53474">
    <property type="entry name" value="alpha/beta-Hydrolases"/>
    <property type="match status" value="1"/>
</dbReference>
<sequence>MDEKQTSASTDIVDIWAGGQDLPDWFITAMDVPREEAYIEVDGVKVHYFRWGKRGNPPLLLTHGFLAHARCFAFVAPFLAGEYDVIAYDLAGMGESEMIPDCDGEKRAQGMVLLAEALGLFSGPVKPRIIAHSFGSGVALTAMEQAGERFGGLIICDLMIMRPEKLMEHFQRGGGPPGSGKANRPTNIYPDYETARGRFILSPPQDAQAPFLLEYMAYHSMRQVASEEGDGWTWKFDPQVFARSENDQAKWLKAAQRIADLQHRQAIIYGEKSKLFDADSAAYIRELGGEHIPMIAVPEAEHHLMLDQPLALVAALRSVLAVWASNDS</sequence>
<dbReference type="RefSeq" id="WP_168820206.1">
    <property type="nucleotide sequence ID" value="NZ_CP051217.1"/>
</dbReference>